<dbReference type="PANTHER" id="PTHR45947">
    <property type="entry name" value="SULFOQUINOVOSYL TRANSFERASE SQD2"/>
    <property type="match status" value="1"/>
</dbReference>
<evidence type="ECO:0000313" key="2">
    <source>
        <dbReference type="EMBL" id="MBB3999145.1"/>
    </source>
</evidence>
<evidence type="ECO:0000259" key="1">
    <source>
        <dbReference type="Pfam" id="PF13439"/>
    </source>
</evidence>
<keyword evidence="2" id="KW-0808">Transferase</keyword>
<dbReference type="InterPro" id="IPR028098">
    <property type="entry name" value="Glyco_trans_4-like_N"/>
</dbReference>
<sequence length="344" mass="38215">MRILIATDAWAPQINGVVRTLSSLADQLRERGAEVLVLSPEHFKTFPCPSYPEIRLAVAWQTAVAKAIRDFDPDAIHIATEGPIGFQTRRFCLRGKRSFTTSFHTRFPEYIRKRAPVPEGLTYAWLRRFHAPATACLVPTETMRRDLAGRGFANLVTWTRGVDRRLFRPAEPLALDLPRPIFMTVSRVAREKNLEAFLDLDLPGSKLVVGDGPQLAELIRRYPRVHFAGAKTGETLARYYASGDVFVFPSKTDTFGIVLIEALACGLPVAAYPEPGPMDVLAGTGAGAISTDLLTACREALTLSREDALRRSLHYTWEACADVFLEAANRRARPPARYELIGAH</sequence>
<dbReference type="CDD" id="cd03814">
    <property type="entry name" value="GT4-like"/>
    <property type="match status" value="1"/>
</dbReference>
<dbReference type="SUPFAM" id="SSF53756">
    <property type="entry name" value="UDP-Glycosyltransferase/glycogen phosphorylase"/>
    <property type="match status" value="1"/>
</dbReference>
<dbReference type="PANTHER" id="PTHR45947:SF3">
    <property type="entry name" value="SULFOQUINOVOSYL TRANSFERASE SQD2"/>
    <property type="match status" value="1"/>
</dbReference>
<dbReference type="Pfam" id="PF13692">
    <property type="entry name" value="Glyco_trans_1_4"/>
    <property type="match status" value="1"/>
</dbReference>
<dbReference type="RefSeq" id="WP_183200701.1">
    <property type="nucleotide sequence ID" value="NZ_JACIEK010000008.1"/>
</dbReference>
<protein>
    <submittedName>
        <fullName evidence="2">Glycosyltransferase involved in cell wall biosynthesis</fullName>
    </submittedName>
</protein>
<organism evidence="2 3">
    <name type="scientific">Aureimonas pseudogalii</name>
    <dbReference type="NCBI Taxonomy" id="1744844"/>
    <lineage>
        <taxon>Bacteria</taxon>
        <taxon>Pseudomonadati</taxon>
        <taxon>Pseudomonadota</taxon>
        <taxon>Alphaproteobacteria</taxon>
        <taxon>Hyphomicrobiales</taxon>
        <taxon>Aurantimonadaceae</taxon>
        <taxon>Aureimonas</taxon>
    </lineage>
</organism>
<dbReference type="Proteomes" id="UP000542776">
    <property type="component" value="Unassembled WGS sequence"/>
</dbReference>
<gene>
    <name evidence="2" type="ORF">GGR04_003004</name>
</gene>
<accession>A0A7W6MKQ5</accession>
<comment type="caution">
    <text evidence="2">The sequence shown here is derived from an EMBL/GenBank/DDBJ whole genome shotgun (WGS) entry which is preliminary data.</text>
</comment>
<keyword evidence="3" id="KW-1185">Reference proteome</keyword>
<dbReference type="AlphaFoldDB" id="A0A7W6MKQ5"/>
<dbReference type="GO" id="GO:0016757">
    <property type="term" value="F:glycosyltransferase activity"/>
    <property type="evidence" value="ECO:0007669"/>
    <property type="project" value="UniProtKB-ARBA"/>
</dbReference>
<name>A0A7W6MKQ5_9HYPH</name>
<feature type="domain" description="Glycosyltransferase subfamily 4-like N-terminal" evidence="1">
    <location>
        <begin position="14"/>
        <end position="164"/>
    </location>
</feature>
<dbReference type="EMBL" id="JACIEK010000008">
    <property type="protein sequence ID" value="MBB3999145.1"/>
    <property type="molecule type" value="Genomic_DNA"/>
</dbReference>
<dbReference type="Pfam" id="PF13439">
    <property type="entry name" value="Glyco_transf_4"/>
    <property type="match status" value="1"/>
</dbReference>
<evidence type="ECO:0000313" key="3">
    <source>
        <dbReference type="Proteomes" id="UP000542776"/>
    </source>
</evidence>
<reference evidence="2 3" key="1">
    <citation type="submission" date="2020-08" db="EMBL/GenBank/DDBJ databases">
        <title>Genomic Encyclopedia of Type Strains, Phase IV (KMG-IV): sequencing the most valuable type-strain genomes for metagenomic binning, comparative biology and taxonomic classification.</title>
        <authorList>
            <person name="Goeker M."/>
        </authorList>
    </citation>
    <scope>NUCLEOTIDE SEQUENCE [LARGE SCALE GENOMIC DNA]</scope>
    <source>
        <strain evidence="2 3">DSM 102238</strain>
    </source>
</reference>
<proteinExistence type="predicted"/>
<dbReference type="InterPro" id="IPR050194">
    <property type="entry name" value="Glycosyltransferase_grp1"/>
</dbReference>
<dbReference type="Gene3D" id="3.40.50.2000">
    <property type="entry name" value="Glycogen Phosphorylase B"/>
    <property type="match status" value="2"/>
</dbReference>